<dbReference type="CDD" id="cd02947">
    <property type="entry name" value="TRX_family"/>
    <property type="match status" value="1"/>
</dbReference>
<evidence type="ECO:0008006" key="4">
    <source>
        <dbReference type="Google" id="ProtNLM"/>
    </source>
</evidence>
<protein>
    <recommendedName>
        <fullName evidence="4">Thiol reductase thioredoxin</fullName>
    </recommendedName>
</protein>
<evidence type="ECO:0000256" key="1">
    <source>
        <dbReference type="SAM" id="SignalP"/>
    </source>
</evidence>
<sequence length="218" mass="24699">MYAIHITITVIFLHLINACSPNMFAHQTKPVNIEATDKKGNLILLGKTTRERLSQAPFDSWYNKNYESYIVDSNIAAQVKPLLGNKHFLVFMGTWCGDSRREVPRMYRILDYCQVKPSQIQLINVSNSDTAYKQSPGHEEQGLNIRRVPTLLIFEGRREVGRVVESPVTSLEKDMLAIVSGQPYEHRYKLPGKNMADTTRLQPAALLRKTGKAGPGRQ</sequence>
<dbReference type="Gene3D" id="3.40.30.10">
    <property type="entry name" value="Glutaredoxin"/>
    <property type="match status" value="1"/>
</dbReference>
<gene>
    <name evidence="2" type="ORF">A4R26_17705</name>
</gene>
<reference evidence="3" key="1">
    <citation type="submission" date="2016-04" db="EMBL/GenBank/DDBJ databases">
        <authorList>
            <person name="Chen L."/>
            <person name="Zhuang W."/>
            <person name="Wang G."/>
        </authorList>
    </citation>
    <scope>NUCLEOTIDE SEQUENCE [LARGE SCALE GENOMIC DNA]</scope>
    <source>
        <strain evidence="3">208</strain>
    </source>
</reference>
<feature type="chain" id="PRO_5010706894" description="Thiol reductase thioredoxin" evidence="1">
    <location>
        <begin position="26"/>
        <end position="218"/>
    </location>
</feature>
<dbReference type="Proteomes" id="UP000192276">
    <property type="component" value="Unassembled WGS sequence"/>
</dbReference>
<organism evidence="2 3">
    <name type="scientific">Niastella populi</name>
    <dbReference type="NCBI Taxonomy" id="550983"/>
    <lineage>
        <taxon>Bacteria</taxon>
        <taxon>Pseudomonadati</taxon>
        <taxon>Bacteroidota</taxon>
        <taxon>Chitinophagia</taxon>
        <taxon>Chitinophagales</taxon>
        <taxon>Chitinophagaceae</taxon>
        <taxon>Niastella</taxon>
    </lineage>
</organism>
<keyword evidence="1" id="KW-0732">Signal</keyword>
<evidence type="ECO:0000313" key="2">
    <source>
        <dbReference type="EMBL" id="OQP63013.1"/>
    </source>
</evidence>
<dbReference type="STRING" id="550983.A4R26_17705"/>
<name>A0A1V9FXF1_9BACT</name>
<proteinExistence type="predicted"/>
<comment type="caution">
    <text evidence="2">The sequence shown here is derived from an EMBL/GenBank/DDBJ whole genome shotgun (WGS) entry which is preliminary data.</text>
</comment>
<keyword evidence="3" id="KW-1185">Reference proteome</keyword>
<dbReference type="SUPFAM" id="SSF52833">
    <property type="entry name" value="Thioredoxin-like"/>
    <property type="match status" value="1"/>
</dbReference>
<feature type="signal peptide" evidence="1">
    <location>
        <begin position="1"/>
        <end position="25"/>
    </location>
</feature>
<dbReference type="AlphaFoldDB" id="A0A1V9FXF1"/>
<dbReference type="EMBL" id="LWBP01000112">
    <property type="protein sequence ID" value="OQP63013.1"/>
    <property type="molecule type" value="Genomic_DNA"/>
</dbReference>
<dbReference type="InterPro" id="IPR036249">
    <property type="entry name" value="Thioredoxin-like_sf"/>
</dbReference>
<accession>A0A1V9FXF1</accession>
<evidence type="ECO:0000313" key="3">
    <source>
        <dbReference type="Proteomes" id="UP000192276"/>
    </source>
</evidence>